<dbReference type="Gene3D" id="3.40.50.1820">
    <property type="entry name" value="alpha/beta hydrolase"/>
    <property type="match status" value="1"/>
</dbReference>
<evidence type="ECO:0000313" key="2">
    <source>
        <dbReference type="EMBL" id="GAC32357.1"/>
    </source>
</evidence>
<name>K6ZQ09_9ALTE</name>
<dbReference type="AlphaFoldDB" id="K6ZQ09"/>
<feature type="domain" description="AB hydrolase-1" evidence="1">
    <location>
        <begin position="30"/>
        <end position="130"/>
    </location>
</feature>
<dbReference type="PANTHER" id="PTHR43798:SF33">
    <property type="entry name" value="HYDROLASE, PUTATIVE (AFU_ORTHOLOGUE AFUA_2G14860)-RELATED"/>
    <property type="match status" value="1"/>
</dbReference>
<dbReference type="InterPro" id="IPR000073">
    <property type="entry name" value="AB_hydrolase_1"/>
</dbReference>
<organism evidence="2 3">
    <name type="scientific">Paraglaciecola polaris LMG 21857</name>
    <dbReference type="NCBI Taxonomy" id="1129793"/>
    <lineage>
        <taxon>Bacteria</taxon>
        <taxon>Pseudomonadati</taxon>
        <taxon>Pseudomonadota</taxon>
        <taxon>Gammaproteobacteria</taxon>
        <taxon>Alteromonadales</taxon>
        <taxon>Alteromonadaceae</taxon>
        <taxon>Paraglaciecola</taxon>
    </lineage>
</organism>
<dbReference type="GO" id="GO:0047372">
    <property type="term" value="F:monoacylglycerol lipase activity"/>
    <property type="evidence" value="ECO:0007669"/>
    <property type="project" value="TreeGrafter"/>
</dbReference>
<evidence type="ECO:0000313" key="3">
    <source>
        <dbReference type="Proteomes" id="UP000006322"/>
    </source>
</evidence>
<dbReference type="STRING" id="1129793.GPLA_1443"/>
<dbReference type="OrthoDB" id="2086224at2"/>
<dbReference type="InterPro" id="IPR050266">
    <property type="entry name" value="AB_hydrolase_sf"/>
</dbReference>
<accession>K6ZQ09</accession>
<evidence type="ECO:0000259" key="1">
    <source>
        <dbReference type="Pfam" id="PF00561"/>
    </source>
</evidence>
<protein>
    <submittedName>
        <fullName evidence="2">Hydrolase, alpha/beta fold family</fullName>
    </submittedName>
</protein>
<keyword evidence="2" id="KW-0378">Hydrolase</keyword>
<dbReference type="InterPro" id="IPR029058">
    <property type="entry name" value="AB_hydrolase_fold"/>
</dbReference>
<dbReference type="GO" id="GO:0046464">
    <property type="term" value="P:acylglycerol catabolic process"/>
    <property type="evidence" value="ECO:0007669"/>
    <property type="project" value="TreeGrafter"/>
</dbReference>
<dbReference type="EMBL" id="BAER01000037">
    <property type="protein sequence ID" value="GAC32357.1"/>
    <property type="molecule type" value="Genomic_DNA"/>
</dbReference>
<dbReference type="RefSeq" id="WP_007104155.1">
    <property type="nucleotide sequence ID" value="NZ_BAER01000037.1"/>
</dbReference>
<dbReference type="SUPFAM" id="SSF53474">
    <property type="entry name" value="alpha/beta-Hydrolases"/>
    <property type="match status" value="1"/>
</dbReference>
<dbReference type="PANTHER" id="PTHR43798">
    <property type="entry name" value="MONOACYLGLYCEROL LIPASE"/>
    <property type="match status" value="1"/>
</dbReference>
<dbReference type="Pfam" id="PF00561">
    <property type="entry name" value="Abhydrolase_1"/>
    <property type="match status" value="1"/>
</dbReference>
<gene>
    <name evidence="2" type="ORF">GPLA_1443</name>
</gene>
<dbReference type="GO" id="GO:0016020">
    <property type="term" value="C:membrane"/>
    <property type="evidence" value="ECO:0007669"/>
    <property type="project" value="TreeGrafter"/>
</dbReference>
<proteinExistence type="predicted"/>
<sequence length="271" mass="30887">MHIPNVTRHFTAGQFGQLHFRMAGKASTKPAIVCLHMVSKSSRSYQNVMPFLAKDRLVIAIDYPGYGESSLPTDERQATIENYARAMWQVLDHLDIQHVDLLGYHTGCMVSVCAARQFPLRVNKVINIAAPIFRDEEIQTFCDMYAPLPIDEAGTRFTIMWQRILEHRGPGMTLQMCADSMAENLRGGDAYEWGHMAAFQHAKRYIDNIKQLAQPLLVMNLNDDMHEHSKRVDEYLQIGLRKDYMHWGAGFLDAYPVDVANEVLSFLEDAP</sequence>
<reference evidence="3" key="1">
    <citation type="journal article" date="2014" name="Environ. Microbiol.">
        <title>Comparative genomics of the marine bacterial genus Glaciecola reveals the high degree of genomic diversity and genomic characteristic for cold adaptation.</title>
        <authorList>
            <person name="Qin Q.L."/>
            <person name="Xie B.B."/>
            <person name="Yu Y."/>
            <person name="Shu Y.L."/>
            <person name="Rong J.C."/>
            <person name="Zhang Y.J."/>
            <person name="Zhao D.L."/>
            <person name="Chen X.L."/>
            <person name="Zhang X.Y."/>
            <person name="Chen B."/>
            <person name="Zhou B.C."/>
            <person name="Zhang Y.Z."/>
        </authorList>
    </citation>
    <scope>NUCLEOTIDE SEQUENCE [LARGE SCALE GENOMIC DNA]</scope>
    <source>
        <strain evidence="3">LMG 21857</strain>
    </source>
</reference>
<keyword evidence="3" id="KW-1185">Reference proteome</keyword>
<comment type="caution">
    <text evidence="2">The sequence shown here is derived from an EMBL/GenBank/DDBJ whole genome shotgun (WGS) entry which is preliminary data.</text>
</comment>
<dbReference type="Proteomes" id="UP000006322">
    <property type="component" value="Unassembled WGS sequence"/>
</dbReference>